<dbReference type="Pfam" id="PF11374">
    <property type="entry name" value="DUF3176"/>
    <property type="match status" value="1"/>
</dbReference>
<dbReference type="PANTHER" id="PTHR35394">
    <property type="entry name" value="DUF3176 DOMAIN-CONTAINING PROTEIN"/>
    <property type="match status" value="1"/>
</dbReference>
<evidence type="ECO:0000313" key="3">
    <source>
        <dbReference type="Proteomes" id="UP000799779"/>
    </source>
</evidence>
<accession>A0A6A5WYI0</accession>
<keyword evidence="1" id="KW-0812">Transmembrane</keyword>
<dbReference type="AlphaFoldDB" id="A0A6A5WYI0"/>
<gene>
    <name evidence="2" type="ORF">P154DRAFT_561786</name>
</gene>
<keyword evidence="3" id="KW-1185">Reference proteome</keyword>
<dbReference type="OrthoDB" id="5242705at2759"/>
<name>A0A6A5WYI0_9PLEO</name>
<sequence>MADTERPYEYKSVPPVHTVPLDEPSPVIADAPRDLYERKRRHILLHLWEWKWEIATWMLSTAAMISMIAVLAFFKDQPISTWTARFQLSTAVAALAQIAQSALMVSISSCIGQLKWPWLKSRRPDRPATTMAIDQFDWATRGPYGSLLLLLRMKRPHLVHLGALVTVIMLAFTTFAQQSVTTTLRKDVHDTTNAVIGRSLSFSPLLGETMFLPEVASEPRRVDAGLESAMNLGMISDLVTPSDVLATCSGDLCTWSHYQTLGLCSSAVELDAKDIITKTGNSSVRFSISKFVQGEPKMLAWAPVIKGAFRSMWMTTNINRTYNPTHEDRTPPVSWSWDVYMAYFSPCNDIDTQYTMPSQWKAYKGSLEFCIQTLDTVHNSSTQTTVVEEKRNLKWPKAGEGCIKQGNDTFCQNGFLGQKFSERFSGAFNGSAALQRNATNPYYPSVSEGIGHYYTGAFSSNFMYDCLGKNVTACKDDPKLGFAGFERRMSNLANALTNQLRTRDSTTAVTGTTFKVQQFFSVEFWWLTLPIALYICSSILLFCTIIVSGEGSIPLWKSSNIVLLHIMDRNNRLGYIHEVMQEAERDRVEFVDTGENWHLKRKVE</sequence>
<feature type="transmembrane region" description="Helical" evidence="1">
    <location>
        <begin position="524"/>
        <end position="547"/>
    </location>
</feature>
<evidence type="ECO:0000256" key="1">
    <source>
        <dbReference type="SAM" id="Phobius"/>
    </source>
</evidence>
<feature type="transmembrane region" description="Helical" evidence="1">
    <location>
        <begin position="54"/>
        <end position="74"/>
    </location>
</feature>
<dbReference type="Proteomes" id="UP000799779">
    <property type="component" value="Unassembled WGS sequence"/>
</dbReference>
<protein>
    <submittedName>
        <fullName evidence="2">Uncharacterized protein</fullName>
    </submittedName>
</protein>
<keyword evidence="1" id="KW-1133">Transmembrane helix</keyword>
<feature type="transmembrane region" description="Helical" evidence="1">
    <location>
        <begin position="158"/>
        <end position="176"/>
    </location>
</feature>
<organism evidence="2 3">
    <name type="scientific">Amniculicola lignicola CBS 123094</name>
    <dbReference type="NCBI Taxonomy" id="1392246"/>
    <lineage>
        <taxon>Eukaryota</taxon>
        <taxon>Fungi</taxon>
        <taxon>Dikarya</taxon>
        <taxon>Ascomycota</taxon>
        <taxon>Pezizomycotina</taxon>
        <taxon>Dothideomycetes</taxon>
        <taxon>Pleosporomycetidae</taxon>
        <taxon>Pleosporales</taxon>
        <taxon>Amniculicolaceae</taxon>
        <taxon>Amniculicola</taxon>
    </lineage>
</organism>
<dbReference type="PANTHER" id="PTHR35394:SF5">
    <property type="entry name" value="DUF3176 DOMAIN-CONTAINING PROTEIN"/>
    <property type="match status" value="1"/>
</dbReference>
<dbReference type="EMBL" id="ML977576">
    <property type="protein sequence ID" value="KAF2002616.1"/>
    <property type="molecule type" value="Genomic_DNA"/>
</dbReference>
<proteinExistence type="predicted"/>
<evidence type="ECO:0000313" key="2">
    <source>
        <dbReference type="EMBL" id="KAF2002616.1"/>
    </source>
</evidence>
<dbReference type="InterPro" id="IPR021514">
    <property type="entry name" value="DUF3176"/>
</dbReference>
<keyword evidence="1" id="KW-0472">Membrane</keyword>
<reference evidence="2" key="1">
    <citation type="journal article" date="2020" name="Stud. Mycol.">
        <title>101 Dothideomycetes genomes: a test case for predicting lifestyles and emergence of pathogens.</title>
        <authorList>
            <person name="Haridas S."/>
            <person name="Albert R."/>
            <person name="Binder M."/>
            <person name="Bloem J."/>
            <person name="Labutti K."/>
            <person name="Salamov A."/>
            <person name="Andreopoulos B."/>
            <person name="Baker S."/>
            <person name="Barry K."/>
            <person name="Bills G."/>
            <person name="Bluhm B."/>
            <person name="Cannon C."/>
            <person name="Castanera R."/>
            <person name="Culley D."/>
            <person name="Daum C."/>
            <person name="Ezra D."/>
            <person name="Gonzalez J."/>
            <person name="Henrissat B."/>
            <person name="Kuo A."/>
            <person name="Liang C."/>
            <person name="Lipzen A."/>
            <person name="Lutzoni F."/>
            <person name="Magnuson J."/>
            <person name="Mondo S."/>
            <person name="Nolan M."/>
            <person name="Ohm R."/>
            <person name="Pangilinan J."/>
            <person name="Park H.-J."/>
            <person name="Ramirez L."/>
            <person name="Alfaro M."/>
            <person name="Sun H."/>
            <person name="Tritt A."/>
            <person name="Yoshinaga Y."/>
            <person name="Zwiers L.-H."/>
            <person name="Turgeon B."/>
            <person name="Goodwin S."/>
            <person name="Spatafora J."/>
            <person name="Crous P."/>
            <person name="Grigoriev I."/>
        </authorList>
    </citation>
    <scope>NUCLEOTIDE SEQUENCE</scope>
    <source>
        <strain evidence="2">CBS 123094</strain>
    </source>
</reference>